<keyword evidence="6 9" id="KW-0812">Transmembrane</keyword>
<evidence type="ECO:0000256" key="2">
    <source>
        <dbReference type="ARBA" id="ARBA00007069"/>
    </source>
</evidence>
<dbReference type="Proteomes" id="UP000257131">
    <property type="component" value="Unassembled WGS sequence"/>
</dbReference>
<evidence type="ECO:0000256" key="5">
    <source>
        <dbReference type="ARBA" id="ARBA00022475"/>
    </source>
</evidence>
<dbReference type="PANTHER" id="PTHR43470">
    <property type="entry name" value="PHOSPHATE TRANSPORT SYSTEM PERMEASE PROTEIN PSTA-RELATED"/>
    <property type="match status" value="1"/>
</dbReference>
<evidence type="ECO:0000256" key="4">
    <source>
        <dbReference type="ARBA" id="ARBA00022448"/>
    </source>
</evidence>
<evidence type="ECO:0000313" key="14">
    <source>
        <dbReference type="Proteomes" id="UP000257131"/>
    </source>
</evidence>
<keyword evidence="5 9" id="KW-1003">Cell membrane</keyword>
<name>A0A3D9BPX9_9RHOB</name>
<feature type="transmembrane region" description="Helical" evidence="9">
    <location>
        <begin position="382"/>
        <end position="403"/>
    </location>
</feature>
<dbReference type="SUPFAM" id="SSF161098">
    <property type="entry name" value="MetI-like"/>
    <property type="match status" value="1"/>
</dbReference>
<feature type="transmembrane region" description="Helical" evidence="9">
    <location>
        <begin position="451"/>
        <end position="473"/>
    </location>
</feature>
<comment type="similarity">
    <text evidence="2 9">Belongs to the binding-protein-dependent transport system permease family. CysTW subfamily.</text>
</comment>
<dbReference type="NCBIfam" id="TIGR00974">
    <property type="entry name" value="3a0107s02c"/>
    <property type="match status" value="1"/>
</dbReference>
<feature type="region of interest" description="Disordered" evidence="11">
    <location>
        <begin position="1"/>
        <end position="23"/>
    </location>
</feature>
<reference evidence="13 14" key="1">
    <citation type="journal article" date="2017" name="Int. J. Syst. Evol. Microbiol.">
        <title>Rhodosalinus sediminis gen. nov., sp. nov., isolated from marine saltern.</title>
        <authorList>
            <person name="Guo L.Y."/>
            <person name="Ling S.K."/>
            <person name="Li C.M."/>
            <person name="Chen G.J."/>
            <person name="Du Z.J."/>
        </authorList>
    </citation>
    <scope>NUCLEOTIDE SEQUENCE [LARGE SCALE GENOMIC DNA]</scope>
    <source>
        <strain evidence="13 14">WDN1C137</strain>
    </source>
</reference>
<dbReference type="InterPro" id="IPR000515">
    <property type="entry name" value="MetI-like"/>
</dbReference>
<organism evidence="13 14">
    <name type="scientific">Rhodosalinus sediminis</name>
    <dbReference type="NCBI Taxonomy" id="1940533"/>
    <lineage>
        <taxon>Bacteria</taxon>
        <taxon>Pseudomonadati</taxon>
        <taxon>Pseudomonadota</taxon>
        <taxon>Alphaproteobacteria</taxon>
        <taxon>Rhodobacterales</taxon>
        <taxon>Paracoccaceae</taxon>
        <taxon>Rhodosalinus</taxon>
    </lineage>
</organism>
<dbReference type="Pfam" id="PF11812">
    <property type="entry name" value="DUF3333"/>
    <property type="match status" value="1"/>
</dbReference>
<feature type="coiled-coil region" evidence="10">
    <location>
        <begin position="203"/>
        <end position="269"/>
    </location>
</feature>
<keyword evidence="7 9" id="KW-1133">Transmembrane helix</keyword>
<dbReference type="Gene3D" id="1.10.3720.10">
    <property type="entry name" value="MetI-like"/>
    <property type="match status" value="1"/>
</dbReference>
<dbReference type="GO" id="GO:0035435">
    <property type="term" value="P:phosphate ion transmembrane transport"/>
    <property type="evidence" value="ECO:0007669"/>
    <property type="project" value="InterPro"/>
</dbReference>
<protein>
    <recommendedName>
        <fullName evidence="3 9">Phosphate transport system permease protein PstA</fullName>
    </recommendedName>
</protein>
<dbReference type="EMBL" id="QOHR01000018">
    <property type="protein sequence ID" value="REC55506.1"/>
    <property type="molecule type" value="Genomic_DNA"/>
</dbReference>
<accession>A0A3D9BPX9</accession>
<feature type="transmembrane region" description="Helical" evidence="9">
    <location>
        <begin position="423"/>
        <end position="445"/>
    </location>
</feature>
<feature type="transmembrane region" description="Helical" evidence="9">
    <location>
        <begin position="499"/>
        <end position="520"/>
    </location>
</feature>
<dbReference type="PROSITE" id="PS50928">
    <property type="entry name" value="ABC_TM1"/>
    <property type="match status" value="1"/>
</dbReference>
<evidence type="ECO:0000256" key="7">
    <source>
        <dbReference type="ARBA" id="ARBA00022989"/>
    </source>
</evidence>
<feature type="compositionally biased region" description="Low complexity" evidence="11">
    <location>
        <begin position="1"/>
        <end position="22"/>
    </location>
</feature>
<gene>
    <name evidence="13" type="primary">pstA</name>
    <name evidence="13" type="ORF">DRV84_11790</name>
</gene>
<evidence type="ECO:0000313" key="13">
    <source>
        <dbReference type="EMBL" id="REC55506.1"/>
    </source>
</evidence>
<dbReference type="InterPro" id="IPR024573">
    <property type="entry name" value="DUF3333"/>
</dbReference>
<dbReference type="Pfam" id="PF00528">
    <property type="entry name" value="BPD_transp_1"/>
    <property type="match status" value="1"/>
</dbReference>
<keyword evidence="14" id="KW-1185">Reference proteome</keyword>
<dbReference type="AlphaFoldDB" id="A0A3D9BPX9"/>
<dbReference type="PANTHER" id="PTHR43470:SF5">
    <property type="entry name" value="PHOSPHATE TRANSPORT SYSTEM PERMEASE PROTEIN PSTA"/>
    <property type="match status" value="1"/>
</dbReference>
<evidence type="ECO:0000256" key="6">
    <source>
        <dbReference type="ARBA" id="ARBA00022692"/>
    </source>
</evidence>
<dbReference type="InterPro" id="IPR035906">
    <property type="entry name" value="MetI-like_sf"/>
</dbReference>
<feature type="transmembrane region" description="Helical" evidence="9">
    <location>
        <begin position="567"/>
        <end position="588"/>
    </location>
</feature>
<evidence type="ECO:0000256" key="9">
    <source>
        <dbReference type="RuleBase" id="RU363043"/>
    </source>
</evidence>
<evidence type="ECO:0000256" key="1">
    <source>
        <dbReference type="ARBA" id="ARBA00004651"/>
    </source>
</evidence>
<evidence type="ECO:0000256" key="8">
    <source>
        <dbReference type="ARBA" id="ARBA00023136"/>
    </source>
</evidence>
<keyword evidence="10" id="KW-0175">Coiled coil</keyword>
<feature type="transmembrane region" description="Helical" evidence="9">
    <location>
        <begin position="33"/>
        <end position="56"/>
    </location>
</feature>
<comment type="caution">
    <text evidence="13">The sequence shown here is derived from an EMBL/GenBank/DDBJ whole genome shotgun (WGS) entry which is preliminary data.</text>
</comment>
<comment type="subcellular location">
    <subcellularLocation>
        <location evidence="9">Cell inner membrane</location>
        <topology evidence="9">Multi-pass membrane protein</topology>
    </subcellularLocation>
    <subcellularLocation>
        <location evidence="1">Cell membrane</location>
        <topology evidence="1">Multi-pass membrane protein</topology>
    </subcellularLocation>
</comment>
<dbReference type="OrthoDB" id="9807065at2"/>
<evidence type="ECO:0000259" key="12">
    <source>
        <dbReference type="PROSITE" id="PS50928"/>
    </source>
</evidence>
<evidence type="ECO:0000256" key="3">
    <source>
        <dbReference type="ARBA" id="ARBA00016864"/>
    </source>
</evidence>
<sequence length="596" mass="63591">MTDTAAQPAASAHGSLAAGSSRLRQRRRAQSRLKAYGIAAIAFALLALATLVGSVVTKATGAFTNTHFTYEVTLSSEALGVTPDSPEEEIRRAPFGDLIDETLEARFPLASGRTERRALDALVSGGAQFDLAKHVVANPELIGQTVSYPLIAADLTDYYFQGGYGELETREVAGRLSVREGADGALVIDSTAEDFGEVLQVVKQSLYGDADRLREQAARQQNAVRVYGERAAAAEAEEARAAQLERQAAAEEKRDALLAEAEALEARAETAGGTEPLDDENISLLIEAGGGWIRMTEVSRSGGLGEALTEVDLPIEGTGDWRFHTTELSEARRAVSDHQIAWLETLAAEGAVERGFNTRFFTAADSRAPELAGIRGALVGSFWTMMVTFALAFPIGVLSAIYLEEFAPKNRFTNFIEVNINNLAAVPSIVYGLLGLAVFLNVFGVPRSAPLAGGLVLTLMTLPTIIIAARAAIKAVPPSIREAALGVGASKMQASFHHVLPLAMPGILTGTIIGMAAALGETAPLIMIGMVAFIVETPGSITDSATVLPVQIFRWYDFPEPGFEARAAAAICVLLTFLVAMNALAIFLRKRFERRW</sequence>
<evidence type="ECO:0000256" key="11">
    <source>
        <dbReference type="SAM" id="MobiDB-lite"/>
    </source>
</evidence>
<dbReference type="GO" id="GO:0005315">
    <property type="term" value="F:phosphate transmembrane transporter activity"/>
    <property type="evidence" value="ECO:0007669"/>
    <property type="project" value="InterPro"/>
</dbReference>
<keyword evidence="8 9" id="KW-0472">Membrane</keyword>
<dbReference type="CDD" id="cd06261">
    <property type="entry name" value="TM_PBP2"/>
    <property type="match status" value="1"/>
</dbReference>
<proteinExistence type="inferred from homology"/>
<dbReference type="InterPro" id="IPR005672">
    <property type="entry name" value="Phosphate_PstA"/>
</dbReference>
<feature type="domain" description="ABC transmembrane type-1" evidence="12">
    <location>
        <begin position="378"/>
        <end position="584"/>
    </location>
</feature>
<keyword evidence="4" id="KW-0813">Transport</keyword>
<dbReference type="GO" id="GO:0005886">
    <property type="term" value="C:plasma membrane"/>
    <property type="evidence" value="ECO:0007669"/>
    <property type="project" value="UniProtKB-SubCell"/>
</dbReference>
<evidence type="ECO:0000256" key="10">
    <source>
        <dbReference type="SAM" id="Coils"/>
    </source>
</evidence>